<dbReference type="InterPro" id="IPR057324">
    <property type="entry name" value="WH_RNase_II"/>
</dbReference>
<proteinExistence type="predicted"/>
<protein>
    <recommendedName>
        <fullName evidence="1">Ribonuclease II winged helix domain-containing protein</fullName>
    </recommendedName>
</protein>
<accession>A0A383DWE9</accession>
<evidence type="ECO:0000259" key="1">
    <source>
        <dbReference type="Pfam" id="PF25255"/>
    </source>
</evidence>
<feature type="non-terminal residue" evidence="2">
    <location>
        <position position="164"/>
    </location>
</feature>
<feature type="domain" description="Ribonuclease II winged helix" evidence="1">
    <location>
        <begin position="65"/>
        <end position="129"/>
    </location>
</feature>
<sequence>MKFDITIGEIILVRLARELALCQFERTVDNQVVCSYKKKSIRVRQSNIILPTKFVPKSDYELQAFANDSQNLSKKIDLESIWAVVERENKPFTLNEITDLYFPSSSDSICHTAIAILLDKDKYYFKFTDNKYLPNRPLVVKTIKDLHQKSIENEKDITYLLTTM</sequence>
<reference evidence="2" key="1">
    <citation type="submission" date="2018-05" db="EMBL/GenBank/DDBJ databases">
        <authorList>
            <person name="Lanie J.A."/>
            <person name="Ng W.-L."/>
            <person name="Kazmierczak K.M."/>
            <person name="Andrzejewski T.M."/>
            <person name="Davidsen T.M."/>
            <person name="Wayne K.J."/>
            <person name="Tettelin H."/>
            <person name="Glass J.I."/>
            <person name="Rusch D."/>
            <person name="Podicherti R."/>
            <person name="Tsui H.-C.T."/>
            <person name="Winkler M.E."/>
        </authorList>
    </citation>
    <scope>NUCLEOTIDE SEQUENCE</scope>
</reference>
<dbReference type="EMBL" id="UINC01220795">
    <property type="protein sequence ID" value="SVE48856.1"/>
    <property type="molecule type" value="Genomic_DNA"/>
</dbReference>
<organism evidence="2">
    <name type="scientific">marine metagenome</name>
    <dbReference type="NCBI Taxonomy" id="408172"/>
    <lineage>
        <taxon>unclassified sequences</taxon>
        <taxon>metagenomes</taxon>
        <taxon>ecological metagenomes</taxon>
    </lineage>
</organism>
<evidence type="ECO:0000313" key="2">
    <source>
        <dbReference type="EMBL" id="SVE48856.1"/>
    </source>
</evidence>
<dbReference type="Pfam" id="PF25255">
    <property type="entry name" value="WHD_RNase_II"/>
    <property type="match status" value="1"/>
</dbReference>
<dbReference type="AlphaFoldDB" id="A0A383DWE9"/>
<name>A0A383DWE9_9ZZZZ</name>
<gene>
    <name evidence="2" type="ORF">METZ01_LOCUS501710</name>
</gene>